<comment type="similarity">
    <text evidence="1 7">Belongs to the universal ribosomal protein uS9 family.</text>
</comment>
<dbReference type="Pfam" id="PF00380">
    <property type="entry name" value="Ribosomal_S9"/>
    <property type="match status" value="1"/>
</dbReference>
<dbReference type="InterPro" id="IPR023035">
    <property type="entry name" value="Ribosomal_uS9_bac/plastid"/>
</dbReference>
<dbReference type="PROSITE" id="PS00360">
    <property type="entry name" value="RIBOSOMAL_S9"/>
    <property type="match status" value="1"/>
</dbReference>
<evidence type="ECO:0000256" key="4">
    <source>
        <dbReference type="ARBA" id="ARBA00023274"/>
    </source>
</evidence>
<accession>A0A367YD08</accession>
<evidence type="ECO:0000256" key="2">
    <source>
        <dbReference type="ARBA" id="ARBA00022946"/>
    </source>
</evidence>
<dbReference type="SUPFAM" id="SSF54211">
    <property type="entry name" value="Ribosomal protein S5 domain 2-like"/>
    <property type="match status" value="1"/>
</dbReference>
<dbReference type="PANTHER" id="PTHR21569:SF1">
    <property type="entry name" value="SMALL RIBOSOMAL SUBUNIT PROTEIN US9M"/>
    <property type="match status" value="1"/>
</dbReference>
<name>A0A367YD08_9ASCO</name>
<dbReference type="InterPro" id="IPR014721">
    <property type="entry name" value="Ribsml_uS5_D2-typ_fold_subgr"/>
</dbReference>
<dbReference type="AlphaFoldDB" id="A0A367YD08"/>
<evidence type="ECO:0000313" key="9">
    <source>
        <dbReference type="Proteomes" id="UP000253472"/>
    </source>
</evidence>
<evidence type="ECO:0000256" key="1">
    <source>
        <dbReference type="ARBA" id="ARBA00005251"/>
    </source>
</evidence>
<evidence type="ECO:0000256" key="5">
    <source>
        <dbReference type="ARBA" id="ARBA00039318"/>
    </source>
</evidence>
<comment type="caution">
    <text evidence="8">The sequence shown here is derived from an EMBL/GenBank/DDBJ whole genome shotgun (WGS) entry which is preliminary data.</text>
</comment>
<dbReference type="GO" id="GO:0005763">
    <property type="term" value="C:mitochondrial small ribosomal subunit"/>
    <property type="evidence" value="ECO:0007669"/>
    <property type="project" value="TreeGrafter"/>
</dbReference>
<organism evidence="8 9">
    <name type="scientific">Candida viswanathii</name>
    <dbReference type="NCBI Taxonomy" id="5486"/>
    <lineage>
        <taxon>Eukaryota</taxon>
        <taxon>Fungi</taxon>
        <taxon>Dikarya</taxon>
        <taxon>Ascomycota</taxon>
        <taxon>Saccharomycotina</taxon>
        <taxon>Pichiomycetes</taxon>
        <taxon>Debaryomycetaceae</taxon>
        <taxon>Candida/Lodderomyces clade</taxon>
        <taxon>Candida</taxon>
    </lineage>
</organism>
<reference evidence="8 9" key="1">
    <citation type="submission" date="2018-06" db="EMBL/GenBank/DDBJ databases">
        <title>Whole genome sequencing of Candida tropicalis (genome annotated by CSBL at Korea University).</title>
        <authorList>
            <person name="Ahn J."/>
        </authorList>
    </citation>
    <scope>NUCLEOTIDE SEQUENCE [LARGE SCALE GENOMIC DNA]</scope>
    <source>
        <strain evidence="8 9">ATCC 20962</strain>
    </source>
</reference>
<dbReference type="InterPro" id="IPR020574">
    <property type="entry name" value="Ribosomal_uS9_CS"/>
</dbReference>
<evidence type="ECO:0000256" key="7">
    <source>
        <dbReference type="RuleBase" id="RU003815"/>
    </source>
</evidence>
<dbReference type="EMBL" id="QLNQ01000024">
    <property type="protein sequence ID" value="RCK63479.1"/>
    <property type="molecule type" value="Genomic_DNA"/>
</dbReference>
<dbReference type="GO" id="GO:0003723">
    <property type="term" value="F:RNA binding"/>
    <property type="evidence" value="ECO:0007669"/>
    <property type="project" value="TreeGrafter"/>
</dbReference>
<evidence type="ECO:0000256" key="3">
    <source>
        <dbReference type="ARBA" id="ARBA00022980"/>
    </source>
</evidence>
<dbReference type="PANTHER" id="PTHR21569">
    <property type="entry name" value="RIBOSOMAL PROTEIN S9"/>
    <property type="match status" value="1"/>
</dbReference>
<gene>
    <name evidence="8" type="primary">MRPS9_0</name>
    <name evidence="8" type="ORF">Cantr_09779</name>
</gene>
<protein>
    <recommendedName>
        <fullName evidence="5">Small ribosomal subunit protein uS9m</fullName>
    </recommendedName>
    <alternativeName>
        <fullName evidence="6">37S ribosomal protein S9, mitochondrial</fullName>
    </alternativeName>
</protein>
<dbReference type="STRING" id="5486.A0A367YD08"/>
<dbReference type="GO" id="GO:0003735">
    <property type="term" value="F:structural constituent of ribosome"/>
    <property type="evidence" value="ECO:0007669"/>
    <property type="project" value="InterPro"/>
</dbReference>
<evidence type="ECO:0000256" key="6">
    <source>
        <dbReference type="ARBA" id="ARBA00042623"/>
    </source>
</evidence>
<keyword evidence="2" id="KW-0809">Transit peptide</keyword>
<dbReference type="GO" id="GO:0006412">
    <property type="term" value="P:translation"/>
    <property type="evidence" value="ECO:0007669"/>
    <property type="project" value="InterPro"/>
</dbReference>
<dbReference type="FunFam" id="3.30.230.10:FF:000001">
    <property type="entry name" value="30S ribosomal protein S9"/>
    <property type="match status" value="1"/>
</dbReference>
<dbReference type="InterPro" id="IPR000754">
    <property type="entry name" value="Ribosomal_uS9"/>
</dbReference>
<sequence>MTSRLITRFRGLHIPQRPLHQSALGLNEFRRTPATRYVEPPIQITENLTLPELNRIRTVPSLNTFYGGNPVHDDNMNKLRTLVTKYRHLPRRVLSPEEINSIKFISFAEYTEKTKSGTRVRKVHYNDLIALLHKLRTIDLQLMPKPVMEILDSYTGKTTDRITENKKSKTLDDMGRAKGKAKRKLAQAKVYLVKGDGQVLINGRSIVEFFPNVYARKSVTYPFQVIDQEGQYNVFARVSGGGFTGKSEAIMYAIAKALIVFNPLLKPRLSRAGLMTSDTRIVERKKPGKLKARKSPTWVKR</sequence>
<dbReference type="Proteomes" id="UP000253472">
    <property type="component" value="Unassembled WGS sequence"/>
</dbReference>
<evidence type="ECO:0000313" key="8">
    <source>
        <dbReference type="EMBL" id="RCK63479.1"/>
    </source>
</evidence>
<keyword evidence="4 7" id="KW-0687">Ribonucleoprotein</keyword>
<dbReference type="InterPro" id="IPR020568">
    <property type="entry name" value="Ribosomal_Su5_D2-typ_SF"/>
</dbReference>
<keyword evidence="9" id="KW-1185">Reference proteome</keyword>
<dbReference type="OrthoDB" id="10254627at2759"/>
<proteinExistence type="inferred from homology"/>
<keyword evidence="3 7" id="KW-0689">Ribosomal protein</keyword>
<dbReference type="NCBIfam" id="NF001099">
    <property type="entry name" value="PRK00132.1"/>
    <property type="match status" value="1"/>
</dbReference>
<dbReference type="Gene3D" id="3.30.230.10">
    <property type="match status" value="1"/>
</dbReference>